<keyword evidence="6 7" id="KW-0472">Membrane</keyword>
<feature type="transmembrane region" description="Helical" evidence="7">
    <location>
        <begin position="12"/>
        <end position="40"/>
    </location>
</feature>
<evidence type="ECO:0000256" key="1">
    <source>
        <dbReference type="ARBA" id="ARBA00004651"/>
    </source>
</evidence>
<evidence type="ECO:0000256" key="4">
    <source>
        <dbReference type="ARBA" id="ARBA00022692"/>
    </source>
</evidence>
<keyword evidence="3" id="KW-1003">Cell membrane</keyword>
<protein>
    <submittedName>
        <fullName evidence="8">Multicomponent Na+:H+ antiporter subunit E</fullName>
    </submittedName>
</protein>
<evidence type="ECO:0000313" key="8">
    <source>
        <dbReference type="EMBL" id="MCP1676664.1"/>
    </source>
</evidence>
<dbReference type="AlphaFoldDB" id="A0AAE3G7W2"/>
<reference evidence="8" key="1">
    <citation type="submission" date="2022-03" db="EMBL/GenBank/DDBJ databases">
        <title>Genomic Encyclopedia of Type Strains, Phase III (KMG-III): the genomes of soil and plant-associated and newly described type strains.</title>
        <authorList>
            <person name="Whitman W."/>
        </authorList>
    </citation>
    <scope>NUCLEOTIDE SEQUENCE</scope>
    <source>
        <strain evidence="8">ANL 6-2</strain>
    </source>
</reference>
<organism evidence="8 9">
    <name type="scientific">Natronocella acetinitrilica</name>
    <dbReference type="NCBI Taxonomy" id="414046"/>
    <lineage>
        <taxon>Bacteria</taxon>
        <taxon>Pseudomonadati</taxon>
        <taxon>Pseudomonadota</taxon>
        <taxon>Gammaproteobacteria</taxon>
        <taxon>Chromatiales</taxon>
        <taxon>Ectothiorhodospiraceae</taxon>
        <taxon>Natronocella</taxon>
    </lineage>
</organism>
<dbReference type="PANTHER" id="PTHR34584">
    <property type="entry name" value="NA(+)/H(+) ANTIPORTER SUBUNIT E1"/>
    <property type="match status" value="1"/>
</dbReference>
<keyword evidence="9" id="KW-1185">Reference proteome</keyword>
<gene>
    <name evidence="8" type="ORF">J2T57_003835</name>
</gene>
<evidence type="ECO:0000256" key="7">
    <source>
        <dbReference type="SAM" id="Phobius"/>
    </source>
</evidence>
<keyword evidence="5 7" id="KW-1133">Transmembrane helix</keyword>
<dbReference type="PIRSF" id="PIRSF019239">
    <property type="entry name" value="MrpE"/>
    <property type="match status" value="1"/>
</dbReference>
<evidence type="ECO:0000256" key="6">
    <source>
        <dbReference type="ARBA" id="ARBA00023136"/>
    </source>
</evidence>
<evidence type="ECO:0000256" key="3">
    <source>
        <dbReference type="ARBA" id="ARBA00022475"/>
    </source>
</evidence>
<dbReference type="GO" id="GO:0008324">
    <property type="term" value="F:monoatomic cation transmembrane transporter activity"/>
    <property type="evidence" value="ECO:0007669"/>
    <property type="project" value="InterPro"/>
</dbReference>
<comment type="caution">
    <text evidence="8">The sequence shown here is derived from an EMBL/GenBank/DDBJ whole genome shotgun (WGS) entry which is preliminary data.</text>
</comment>
<dbReference type="GO" id="GO:0005886">
    <property type="term" value="C:plasma membrane"/>
    <property type="evidence" value="ECO:0007669"/>
    <property type="project" value="UniProtKB-SubCell"/>
</dbReference>
<accession>A0AAE3G7W2</accession>
<dbReference type="EMBL" id="JALJXV010000010">
    <property type="protein sequence ID" value="MCP1676664.1"/>
    <property type="molecule type" value="Genomic_DNA"/>
</dbReference>
<comment type="subcellular location">
    <subcellularLocation>
        <location evidence="1">Cell membrane</location>
        <topology evidence="1">Multi-pass membrane protein</topology>
    </subcellularLocation>
</comment>
<evidence type="ECO:0000313" key="9">
    <source>
        <dbReference type="Proteomes" id="UP001205843"/>
    </source>
</evidence>
<proteinExistence type="inferred from homology"/>
<comment type="similarity">
    <text evidence="2">Belongs to the CPA3 antiporters (TC 2.A.63) subunit E family.</text>
</comment>
<keyword evidence="4 7" id="KW-0812">Transmembrane</keyword>
<dbReference type="Proteomes" id="UP001205843">
    <property type="component" value="Unassembled WGS sequence"/>
</dbReference>
<sequence>MIWFVWNIMLALVWLTLTGNFSAPGMLAGFIFGYMVLWLVAAGTGRRMGYIQKIPQIISFTCYYIWELLKSNMRVAYEVLTPTHSMKPGVIGLPLDAQSDAAITIFANLVTFTPGTLSLDVSNDRRMLFIHAMYIDDEEQLVADLKHMERRVIKLLS</sequence>
<dbReference type="PANTHER" id="PTHR34584:SF1">
    <property type="entry name" value="NA(+)_H(+) ANTIPORTER SUBUNIT E1"/>
    <property type="match status" value="1"/>
</dbReference>
<dbReference type="InterPro" id="IPR002758">
    <property type="entry name" value="Cation_antiport_E"/>
</dbReference>
<name>A0AAE3G7W2_9GAMM</name>
<dbReference type="Pfam" id="PF01899">
    <property type="entry name" value="MNHE"/>
    <property type="match status" value="1"/>
</dbReference>
<dbReference type="RefSeq" id="WP_253483425.1">
    <property type="nucleotide sequence ID" value="NZ_JALJXV010000010.1"/>
</dbReference>
<evidence type="ECO:0000256" key="5">
    <source>
        <dbReference type="ARBA" id="ARBA00022989"/>
    </source>
</evidence>
<evidence type="ECO:0000256" key="2">
    <source>
        <dbReference type="ARBA" id="ARBA00006228"/>
    </source>
</evidence>